<dbReference type="RefSeq" id="WP_196105153.1">
    <property type="nucleotide sequence ID" value="NZ_CP064942.1"/>
</dbReference>
<dbReference type="KEGG" id="poz:I0K15_09270"/>
<feature type="binding site" evidence="8">
    <location>
        <position position="107"/>
    </location>
    <ligand>
        <name>shikimate</name>
        <dbReference type="ChEBI" id="CHEBI:36208"/>
    </ligand>
</feature>
<keyword evidence="5 8" id="KW-0560">Oxidoreductase</keyword>
<keyword evidence="3 8" id="KW-0028">Amino-acid biosynthesis</keyword>
<dbReference type="InterPro" id="IPR006151">
    <property type="entry name" value="Shikm_DH/Glu-tRNA_Rdtase"/>
</dbReference>
<dbReference type="Gene3D" id="3.40.50.10860">
    <property type="entry name" value="Leucine Dehydrogenase, chain A, domain 1"/>
    <property type="match status" value="1"/>
</dbReference>
<dbReference type="InterPro" id="IPR011342">
    <property type="entry name" value="Shikimate_DH"/>
</dbReference>
<evidence type="ECO:0000256" key="5">
    <source>
        <dbReference type="ARBA" id="ARBA00023002"/>
    </source>
</evidence>
<dbReference type="Pfam" id="PF08501">
    <property type="entry name" value="Shikimate_dh_N"/>
    <property type="match status" value="1"/>
</dbReference>
<dbReference type="Pfam" id="PF01488">
    <property type="entry name" value="Shikimate_DH"/>
    <property type="match status" value="1"/>
</dbReference>
<dbReference type="GO" id="GO:0004764">
    <property type="term" value="F:shikimate 3-dehydrogenase (NADP+) activity"/>
    <property type="evidence" value="ECO:0007669"/>
    <property type="project" value="UniProtKB-UniRule"/>
</dbReference>
<evidence type="ECO:0000256" key="6">
    <source>
        <dbReference type="ARBA" id="ARBA00023141"/>
    </source>
</evidence>
<dbReference type="Proteomes" id="UP000594800">
    <property type="component" value="Chromosome"/>
</dbReference>
<evidence type="ECO:0000313" key="13">
    <source>
        <dbReference type="Proteomes" id="UP000594800"/>
    </source>
</evidence>
<feature type="active site" description="Proton acceptor" evidence="8">
    <location>
        <position position="70"/>
    </location>
</feature>
<comment type="similarity">
    <text evidence="8">Belongs to the shikimate dehydrogenase family.</text>
</comment>
<dbReference type="NCBIfam" id="TIGR00507">
    <property type="entry name" value="aroE"/>
    <property type="match status" value="1"/>
</dbReference>
<dbReference type="GO" id="GO:0005829">
    <property type="term" value="C:cytosol"/>
    <property type="evidence" value="ECO:0007669"/>
    <property type="project" value="TreeGrafter"/>
</dbReference>
<feature type="binding site" evidence="8">
    <location>
        <position position="245"/>
    </location>
    <ligand>
        <name>NADP(+)</name>
        <dbReference type="ChEBI" id="CHEBI:58349"/>
    </ligand>
</feature>
<feature type="binding site" evidence="8">
    <location>
        <begin position="133"/>
        <end position="137"/>
    </location>
    <ligand>
        <name>NADP(+)</name>
        <dbReference type="ChEBI" id="CHEBI:58349"/>
    </ligand>
</feature>
<feature type="binding site" evidence="8">
    <location>
        <position position="91"/>
    </location>
    <ligand>
        <name>shikimate</name>
        <dbReference type="ChEBI" id="CHEBI:36208"/>
    </ligand>
</feature>
<dbReference type="GO" id="GO:0019632">
    <property type="term" value="P:shikimate metabolic process"/>
    <property type="evidence" value="ECO:0007669"/>
    <property type="project" value="InterPro"/>
</dbReference>
<dbReference type="InterPro" id="IPR046346">
    <property type="entry name" value="Aminoacid_DH-like_N_sf"/>
</dbReference>
<feature type="domain" description="Shikimate dehydrogenase substrate binding N-terminal" evidence="10">
    <location>
        <begin position="11"/>
        <end position="93"/>
    </location>
</feature>
<organism evidence="12 13">
    <name type="scientific">Pontivivens ytuae</name>
    <dbReference type="NCBI Taxonomy" id="2789856"/>
    <lineage>
        <taxon>Bacteria</taxon>
        <taxon>Pseudomonadati</taxon>
        <taxon>Pseudomonadota</taxon>
        <taxon>Alphaproteobacteria</taxon>
        <taxon>Rhodobacterales</taxon>
        <taxon>Paracoccaceae</taxon>
        <taxon>Pontivivens</taxon>
    </lineage>
</organism>
<dbReference type="GO" id="GO:0050661">
    <property type="term" value="F:NADP binding"/>
    <property type="evidence" value="ECO:0007669"/>
    <property type="project" value="InterPro"/>
</dbReference>
<dbReference type="PANTHER" id="PTHR21089">
    <property type="entry name" value="SHIKIMATE DEHYDROGENASE"/>
    <property type="match status" value="1"/>
</dbReference>
<dbReference type="EC" id="1.1.1.25" evidence="2 8"/>
<evidence type="ECO:0000256" key="8">
    <source>
        <dbReference type="HAMAP-Rule" id="MF_00222"/>
    </source>
</evidence>
<sequence length="278" mass="29923">MTESSPPLAGVVGWPIGHSLSPKLHGHWLRRYGIPGHYVPLAVAPNDFDEAIRTLPKLGFRGVNITIPYKQRVLQVADNISDRAALIGSANTLIFRENGGIYADNTDGYGFIENLRQYAPDWSAKSGPCLVLGAGGAARAIISALLSDGAPEVRIANRTRQRAVALKEAYGARITVVDWNRGADAMEGAMTIVNTTSLGMTGQPELNISFTRAHGAALATDIVYAPLRTPFLQEAASIGLRTVDGLGMLLHQAAPGFRQWFDQAPEVDDELRRAVLAE</sequence>
<comment type="function">
    <text evidence="8">Involved in the biosynthesis of the chorismate, which leads to the biosynthesis of aromatic amino acids. Catalyzes the reversible NADPH linked reduction of 3-dehydroshikimate (DHSA) to yield shikimate (SA).</text>
</comment>
<dbReference type="InterPro" id="IPR041121">
    <property type="entry name" value="SDH_C"/>
</dbReference>
<evidence type="ECO:0000259" key="9">
    <source>
        <dbReference type="Pfam" id="PF01488"/>
    </source>
</evidence>
<evidence type="ECO:0000256" key="1">
    <source>
        <dbReference type="ARBA" id="ARBA00004871"/>
    </source>
</evidence>
<evidence type="ECO:0000259" key="10">
    <source>
        <dbReference type="Pfam" id="PF08501"/>
    </source>
</evidence>
<dbReference type="HAMAP" id="MF_00222">
    <property type="entry name" value="Shikimate_DH_AroE"/>
    <property type="match status" value="1"/>
</dbReference>
<accession>A0A7S9LV44</accession>
<feature type="binding site" evidence="8">
    <location>
        <position position="222"/>
    </location>
    <ligand>
        <name>NADP(+)</name>
        <dbReference type="ChEBI" id="CHEBI:58349"/>
    </ligand>
</feature>
<dbReference type="SUPFAM" id="SSF53223">
    <property type="entry name" value="Aminoacid dehydrogenase-like, N-terminal domain"/>
    <property type="match status" value="1"/>
</dbReference>
<evidence type="ECO:0000256" key="4">
    <source>
        <dbReference type="ARBA" id="ARBA00022857"/>
    </source>
</evidence>
<feature type="binding site" evidence="8">
    <location>
        <begin position="157"/>
        <end position="162"/>
    </location>
    <ligand>
        <name>NADP(+)</name>
        <dbReference type="ChEBI" id="CHEBI:58349"/>
    </ligand>
</feature>
<dbReference type="SUPFAM" id="SSF51735">
    <property type="entry name" value="NAD(P)-binding Rossmann-fold domains"/>
    <property type="match status" value="1"/>
</dbReference>
<protein>
    <recommendedName>
        <fullName evidence="2 8">Shikimate dehydrogenase (NADP(+))</fullName>
        <shortName evidence="8">SDH</shortName>
        <ecNumber evidence="2 8">1.1.1.25</ecNumber>
    </recommendedName>
</protein>
<keyword evidence="4 8" id="KW-0521">NADP</keyword>
<feature type="binding site" evidence="8">
    <location>
        <position position="224"/>
    </location>
    <ligand>
        <name>shikimate</name>
        <dbReference type="ChEBI" id="CHEBI:36208"/>
    </ligand>
</feature>
<evidence type="ECO:0000256" key="2">
    <source>
        <dbReference type="ARBA" id="ARBA00012962"/>
    </source>
</evidence>
<reference evidence="12 13" key="1">
    <citation type="submission" date="2020-11" db="EMBL/GenBank/DDBJ databases">
        <title>Description of Pontivivens ytuae sp. nov. isolated from deep sea sediment of Mariana Trench.</title>
        <authorList>
            <person name="Wang Z."/>
            <person name="Sun Q.-L."/>
            <person name="Xu X.-D."/>
            <person name="Tang Y.-Z."/>
            <person name="Zhang J."/>
        </authorList>
    </citation>
    <scope>NUCLEOTIDE SEQUENCE [LARGE SCALE GENOMIC DNA]</scope>
    <source>
        <strain evidence="12 13">MT2928</strain>
    </source>
</reference>
<dbReference type="InterPro" id="IPR022893">
    <property type="entry name" value="Shikimate_DH_fam"/>
</dbReference>
<dbReference type="GO" id="GO:0008652">
    <property type="term" value="P:amino acid biosynthetic process"/>
    <property type="evidence" value="ECO:0007669"/>
    <property type="project" value="UniProtKB-KW"/>
</dbReference>
<evidence type="ECO:0000256" key="7">
    <source>
        <dbReference type="ARBA" id="ARBA00049442"/>
    </source>
</evidence>
<evidence type="ECO:0000256" key="3">
    <source>
        <dbReference type="ARBA" id="ARBA00022605"/>
    </source>
</evidence>
<dbReference type="PANTHER" id="PTHR21089:SF1">
    <property type="entry name" value="BIFUNCTIONAL 3-DEHYDROQUINATE DEHYDRATASE_SHIKIMATE DEHYDROGENASE, CHLOROPLASTIC"/>
    <property type="match status" value="1"/>
</dbReference>
<dbReference type="CDD" id="cd01065">
    <property type="entry name" value="NAD_bind_Shikimate_DH"/>
    <property type="match status" value="1"/>
</dbReference>
<feature type="binding site" evidence="8">
    <location>
        <position position="66"/>
    </location>
    <ligand>
        <name>shikimate</name>
        <dbReference type="ChEBI" id="CHEBI:36208"/>
    </ligand>
</feature>
<feature type="binding site" evidence="8">
    <location>
        <position position="252"/>
    </location>
    <ligand>
        <name>shikimate</name>
        <dbReference type="ChEBI" id="CHEBI:36208"/>
    </ligand>
</feature>
<name>A0A7S9LV44_9RHOB</name>
<keyword evidence="13" id="KW-1185">Reference proteome</keyword>
<dbReference type="UniPathway" id="UPA00053">
    <property type="reaction ID" value="UER00087"/>
</dbReference>
<dbReference type="EMBL" id="CP064942">
    <property type="protein sequence ID" value="QPH55891.1"/>
    <property type="molecule type" value="Genomic_DNA"/>
</dbReference>
<dbReference type="AlphaFoldDB" id="A0A7S9LV44"/>
<keyword evidence="6 8" id="KW-0057">Aromatic amino acid biosynthesis</keyword>
<proteinExistence type="inferred from homology"/>
<dbReference type="GO" id="GO:0009423">
    <property type="term" value="P:chorismate biosynthetic process"/>
    <property type="evidence" value="ECO:0007669"/>
    <property type="project" value="UniProtKB-UniRule"/>
</dbReference>
<dbReference type="Gene3D" id="3.40.50.720">
    <property type="entry name" value="NAD(P)-binding Rossmann-like Domain"/>
    <property type="match status" value="1"/>
</dbReference>
<feature type="domain" description="Quinate/shikimate 5-dehydrogenase/glutamyl-tRNA reductase" evidence="9">
    <location>
        <begin position="128"/>
        <end position="191"/>
    </location>
</feature>
<gene>
    <name evidence="8" type="primary">aroE</name>
    <name evidence="12" type="ORF">I0K15_09270</name>
</gene>
<feature type="binding site" evidence="8">
    <location>
        <begin position="19"/>
        <end position="21"/>
    </location>
    <ligand>
        <name>shikimate</name>
        <dbReference type="ChEBI" id="CHEBI:36208"/>
    </ligand>
</feature>
<dbReference type="NCBIfam" id="NF001312">
    <property type="entry name" value="PRK00258.1-4"/>
    <property type="match status" value="1"/>
</dbReference>
<comment type="catalytic activity">
    <reaction evidence="7 8">
        <text>shikimate + NADP(+) = 3-dehydroshikimate + NADPH + H(+)</text>
        <dbReference type="Rhea" id="RHEA:17737"/>
        <dbReference type="ChEBI" id="CHEBI:15378"/>
        <dbReference type="ChEBI" id="CHEBI:16630"/>
        <dbReference type="ChEBI" id="CHEBI:36208"/>
        <dbReference type="ChEBI" id="CHEBI:57783"/>
        <dbReference type="ChEBI" id="CHEBI:58349"/>
        <dbReference type="EC" id="1.1.1.25"/>
    </reaction>
</comment>
<dbReference type="Pfam" id="PF18317">
    <property type="entry name" value="SDH_C"/>
    <property type="match status" value="1"/>
</dbReference>
<feature type="domain" description="SDH C-terminal" evidence="11">
    <location>
        <begin position="245"/>
        <end position="268"/>
    </location>
</feature>
<feature type="binding site" evidence="8">
    <location>
        <position position="82"/>
    </location>
    <ligand>
        <name>NADP(+)</name>
        <dbReference type="ChEBI" id="CHEBI:58349"/>
    </ligand>
</feature>
<dbReference type="InterPro" id="IPR013708">
    <property type="entry name" value="Shikimate_DH-bd_N"/>
</dbReference>
<comment type="subunit">
    <text evidence="8">Homodimer.</text>
</comment>
<dbReference type="GO" id="GO:0009073">
    <property type="term" value="P:aromatic amino acid family biosynthetic process"/>
    <property type="evidence" value="ECO:0007669"/>
    <property type="project" value="UniProtKB-KW"/>
</dbReference>
<comment type="pathway">
    <text evidence="1 8">Metabolic intermediate biosynthesis; chorismate biosynthesis; chorismate from D-erythrose 4-phosphate and phosphoenolpyruvate: step 4/7.</text>
</comment>
<evidence type="ECO:0000259" key="11">
    <source>
        <dbReference type="Pfam" id="PF18317"/>
    </source>
</evidence>
<evidence type="ECO:0000313" key="12">
    <source>
        <dbReference type="EMBL" id="QPH55891.1"/>
    </source>
</evidence>
<dbReference type="InterPro" id="IPR036291">
    <property type="entry name" value="NAD(P)-bd_dom_sf"/>
</dbReference>